<evidence type="ECO:0000256" key="1">
    <source>
        <dbReference type="SAM" id="MobiDB-lite"/>
    </source>
</evidence>
<dbReference type="EMBL" id="OC316482">
    <property type="protein sequence ID" value="CAD7391982.1"/>
    <property type="molecule type" value="Genomic_DNA"/>
</dbReference>
<gene>
    <name evidence="2" type="ORF">TCEB3V08_LOCUS21</name>
</gene>
<accession>A0A7R9CBE7</accession>
<protein>
    <submittedName>
        <fullName evidence="2">Uncharacterized protein</fullName>
    </submittedName>
</protein>
<reference evidence="2" key="1">
    <citation type="submission" date="2020-11" db="EMBL/GenBank/DDBJ databases">
        <authorList>
            <person name="Tran Van P."/>
        </authorList>
    </citation>
    <scope>NUCLEOTIDE SEQUENCE</scope>
</reference>
<evidence type="ECO:0000313" key="2">
    <source>
        <dbReference type="EMBL" id="CAD7391982.1"/>
    </source>
</evidence>
<feature type="region of interest" description="Disordered" evidence="1">
    <location>
        <begin position="1"/>
        <end position="31"/>
    </location>
</feature>
<name>A0A7R9CBE7_TIMCR</name>
<proteinExistence type="predicted"/>
<feature type="compositionally biased region" description="Polar residues" evidence="1">
    <location>
        <begin position="1"/>
        <end position="11"/>
    </location>
</feature>
<organism evidence="2">
    <name type="scientific">Timema cristinae</name>
    <name type="common">Walking stick</name>
    <dbReference type="NCBI Taxonomy" id="61476"/>
    <lineage>
        <taxon>Eukaryota</taxon>
        <taxon>Metazoa</taxon>
        <taxon>Ecdysozoa</taxon>
        <taxon>Arthropoda</taxon>
        <taxon>Hexapoda</taxon>
        <taxon>Insecta</taxon>
        <taxon>Pterygota</taxon>
        <taxon>Neoptera</taxon>
        <taxon>Polyneoptera</taxon>
        <taxon>Phasmatodea</taxon>
        <taxon>Timematodea</taxon>
        <taxon>Timematoidea</taxon>
        <taxon>Timematidae</taxon>
        <taxon>Timema</taxon>
    </lineage>
</organism>
<sequence length="216" mass="23961">MTSQSLNQGSSPHLRPHFVPKGNDHPTENQMKLQKKVNDLQLLEGESPVTHRDATTQEYRDLYATGMQGCPDSFHSRVHQQSTPGSSDYPTILPHSFQPPPPSKCIHLPHFTGRPAPCFDPAHIGTPDRQPFTLDKNEVVECYVIRPTFPEWQERAGAIARESGALCNHVCNPTPRTDALSTLCAGVKESPTLRLVENDIIGLEIPPSHIFLAGQY</sequence>
<dbReference type="AlphaFoldDB" id="A0A7R9CBE7"/>